<name>A0A1M5I4E9_9FLAO</name>
<keyword evidence="2" id="KW-1185">Reference proteome</keyword>
<proteinExistence type="predicted"/>
<sequence>MWNKLRLEILKLKTKIITNKIYLQIRTISYEILNNLLPIFA</sequence>
<dbReference type="Proteomes" id="UP000184036">
    <property type="component" value="Unassembled WGS sequence"/>
</dbReference>
<dbReference type="EMBL" id="FQWE01000006">
    <property type="protein sequence ID" value="SHG22979.1"/>
    <property type="molecule type" value="Genomic_DNA"/>
</dbReference>
<accession>A0A1M5I4E9</accession>
<evidence type="ECO:0000313" key="2">
    <source>
        <dbReference type="Proteomes" id="UP000184036"/>
    </source>
</evidence>
<reference evidence="2" key="1">
    <citation type="submission" date="2016-11" db="EMBL/GenBank/DDBJ databases">
        <authorList>
            <person name="Varghese N."/>
            <person name="Submissions S."/>
        </authorList>
    </citation>
    <scope>NUCLEOTIDE SEQUENCE [LARGE SCALE GENOMIC DNA]</scope>
    <source>
        <strain evidence="2">DSM 19741</strain>
    </source>
</reference>
<gene>
    <name evidence="1" type="ORF">SAMN05444396_106123</name>
</gene>
<evidence type="ECO:0000313" key="1">
    <source>
        <dbReference type="EMBL" id="SHG22979.1"/>
    </source>
</evidence>
<dbReference type="AlphaFoldDB" id="A0A1M5I4E9"/>
<organism evidence="1 2">
    <name type="scientific">Flavobacterium segetis</name>
    <dbReference type="NCBI Taxonomy" id="271157"/>
    <lineage>
        <taxon>Bacteria</taxon>
        <taxon>Pseudomonadati</taxon>
        <taxon>Bacteroidota</taxon>
        <taxon>Flavobacteriia</taxon>
        <taxon>Flavobacteriales</taxon>
        <taxon>Flavobacteriaceae</taxon>
        <taxon>Flavobacterium</taxon>
    </lineage>
</organism>
<dbReference type="STRING" id="271157.SAMN05444396_106123"/>
<protein>
    <submittedName>
        <fullName evidence="1">Uncharacterized protein</fullName>
    </submittedName>
</protein>